<dbReference type="Gene3D" id="3.40.50.300">
    <property type="entry name" value="P-loop containing nucleotide triphosphate hydrolases"/>
    <property type="match status" value="1"/>
</dbReference>
<reference evidence="2" key="1">
    <citation type="submission" date="2018-05" db="EMBL/GenBank/DDBJ databases">
        <authorList>
            <person name="Lanie J.A."/>
            <person name="Ng W.-L."/>
            <person name="Kazmierczak K.M."/>
            <person name="Andrzejewski T.M."/>
            <person name="Davidsen T.M."/>
            <person name="Wayne K.J."/>
            <person name="Tettelin H."/>
            <person name="Glass J.I."/>
            <person name="Rusch D."/>
            <person name="Podicherti R."/>
            <person name="Tsui H.-C.T."/>
            <person name="Winkler M.E."/>
        </authorList>
    </citation>
    <scope>NUCLEOTIDE SEQUENCE</scope>
</reference>
<dbReference type="EMBL" id="UINC01040991">
    <property type="protein sequence ID" value="SVB41638.1"/>
    <property type="molecule type" value="Genomic_DNA"/>
</dbReference>
<feature type="non-terminal residue" evidence="2">
    <location>
        <position position="228"/>
    </location>
</feature>
<dbReference type="InterPro" id="IPR000863">
    <property type="entry name" value="Sulfotransferase_dom"/>
</dbReference>
<name>A0A382DTB0_9ZZZZ</name>
<protein>
    <recommendedName>
        <fullName evidence="1">Sulfotransferase domain-containing protein</fullName>
    </recommendedName>
</protein>
<evidence type="ECO:0000259" key="1">
    <source>
        <dbReference type="Pfam" id="PF00685"/>
    </source>
</evidence>
<gene>
    <name evidence="2" type="ORF">METZ01_LOCUS194492</name>
</gene>
<feature type="domain" description="Sulfotransferase" evidence="1">
    <location>
        <begin position="3"/>
        <end position="117"/>
    </location>
</feature>
<dbReference type="AlphaFoldDB" id="A0A382DTB0"/>
<dbReference type="InterPro" id="IPR027417">
    <property type="entry name" value="P-loop_NTPase"/>
</dbReference>
<organism evidence="2">
    <name type="scientific">marine metagenome</name>
    <dbReference type="NCBI Taxonomy" id="408172"/>
    <lineage>
        <taxon>unclassified sequences</taxon>
        <taxon>metagenomes</taxon>
        <taxon>ecological metagenomes</taxon>
    </lineage>
</organism>
<dbReference type="GO" id="GO:0008146">
    <property type="term" value="F:sulfotransferase activity"/>
    <property type="evidence" value="ECO:0007669"/>
    <property type="project" value="InterPro"/>
</dbReference>
<accession>A0A382DTB0</accession>
<sequence length="228" mass="26448">MRLIVASPPKTGNIWLKNLLIGAYDLKQGDDQPLDTYEDFVEFIKGDRFDDDTVIHLHPEPTDAYFELADSVGATTITILRNPYDVFVSLYHYVQRFKDELTDIGDPLSEMIDKDLEDEAAFNYLLGDQSLENWGRSYYEQYGKAEGHPLPIYRDYVRNYPDLLTDCEADIRGPKQKPSDMAYWGRSHYTNHGKAEGRTIPSKFNYTDYVWMYPELLSEYHARGRGGF</sequence>
<proteinExistence type="predicted"/>
<evidence type="ECO:0000313" key="2">
    <source>
        <dbReference type="EMBL" id="SVB41638.1"/>
    </source>
</evidence>
<dbReference type="Pfam" id="PF00685">
    <property type="entry name" value="Sulfotransfer_1"/>
    <property type="match status" value="1"/>
</dbReference>
<dbReference type="SUPFAM" id="SSF52540">
    <property type="entry name" value="P-loop containing nucleoside triphosphate hydrolases"/>
    <property type="match status" value="1"/>
</dbReference>